<dbReference type="EMBL" id="AGNL01000318">
    <property type="protein sequence ID" value="EJK77862.1"/>
    <property type="molecule type" value="Genomic_DNA"/>
</dbReference>
<feature type="region of interest" description="Disordered" evidence="1">
    <location>
        <begin position="1"/>
        <end position="41"/>
    </location>
</feature>
<organism evidence="2 3">
    <name type="scientific">Thalassiosira oceanica</name>
    <name type="common">Marine diatom</name>
    <dbReference type="NCBI Taxonomy" id="159749"/>
    <lineage>
        <taxon>Eukaryota</taxon>
        <taxon>Sar</taxon>
        <taxon>Stramenopiles</taxon>
        <taxon>Ochrophyta</taxon>
        <taxon>Bacillariophyta</taxon>
        <taxon>Coscinodiscophyceae</taxon>
        <taxon>Thalassiosirophycidae</taxon>
        <taxon>Thalassiosirales</taxon>
        <taxon>Thalassiosiraceae</taxon>
        <taxon>Thalassiosira</taxon>
    </lineage>
</organism>
<keyword evidence="3" id="KW-1185">Reference proteome</keyword>
<accession>K0TRI6</accession>
<feature type="region of interest" description="Disordered" evidence="1">
    <location>
        <begin position="1112"/>
        <end position="1135"/>
    </location>
</feature>
<dbReference type="InterPro" id="IPR043502">
    <property type="entry name" value="DNA/RNA_pol_sf"/>
</dbReference>
<proteinExistence type="predicted"/>
<dbReference type="Proteomes" id="UP000266841">
    <property type="component" value="Unassembled WGS sequence"/>
</dbReference>
<comment type="caution">
    <text evidence="2">The sequence shown here is derived from an EMBL/GenBank/DDBJ whole genome shotgun (WGS) entry which is preliminary data.</text>
</comment>
<dbReference type="AlphaFoldDB" id="K0TRI6"/>
<feature type="region of interest" description="Disordered" evidence="1">
    <location>
        <begin position="579"/>
        <end position="725"/>
    </location>
</feature>
<evidence type="ECO:0008006" key="4">
    <source>
        <dbReference type="Google" id="ProtNLM"/>
    </source>
</evidence>
<protein>
    <recommendedName>
        <fullName evidence="4">Reverse transcriptase domain-containing protein</fullName>
    </recommendedName>
</protein>
<dbReference type="PANTHER" id="PTHR33050:SF7">
    <property type="entry name" value="RIBONUCLEASE H"/>
    <property type="match status" value="1"/>
</dbReference>
<feature type="compositionally biased region" description="Basic and acidic residues" evidence="1">
    <location>
        <begin position="657"/>
        <end position="677"/>
    </location>
</feature>
<gene>
    <name evidence="2" type="ORF">THAOC_00275</name>
</gene>
<reference evidence="2 3" key="1">
    <citation type="journal article" date="2012" name="Genome Biol.">
        <title>Genome and low-iron response of an oceanic diatom adapted to chronic iron limitation.</title>
        <authorList>
            <person name="Lommer M."/>
            <person name="Specht M."/>
            <person name="Roy A.S."/>
            <person name="Kraemer L."/>
            <person name="Andreson R."/>
            <person name="Gutowska M.A."/>
            <person name="Wolf J."/>
            <person name="Bergner S.V."/>
            <person name="Schilhabel M.B."/>
            <person name="Klostermeier U.C."/>
            <person name="Beiko R.G."/>
            <person name="Rosenstiel P."/>
            <person name="Hippler M."/>
            <person name="Laroche J."/>
        </authorList>
    </citation>
    <scope>NUCLEOTIDE SEQUENCE [LARGE SCALE GENOMIC DNA]</scope>
    <source>
        <strain evidence="2 3">CCMP1005</strain>
    </source>
</reference>
<feature type="compositionally biased region" description="Basic and acidic residues" evidence="1">
    <location>
        <begin position="308"/>
        <end position="326"/>
    </location>
</feature>
<feature type="compositionally biased region" description="Polar residues" evidence="1">
    <location>
        <begin position="275"/>
        <end position="288"/>
    </location>
</feature>
<dbReference type="SUPFAM" id="SSF56672">
    <property type="entry name" value="DNA/RNA polymerases"/>
    <property type="match status" value="1"/>
</dbReference>
<dbReference type="OrthoDB" id="46193at2759"/>
<evidence type="ECO:0000313" key="3">
    <source>
        <dbReference type="Proteomes" id="UP000266841"/>
    </source>
</evidence>
<dbReference type="InterPro" id="IPR052055">
    <property type="entry name" value="Hepadnavirus_pol/RT"/>
</dbReference>
<feature type="region of interest" description="Disordered" evidence="1">
    <location>
        <begin position="169"/>
        <end position="216"/>
    </location>
</feature>
<feature type="compositionally biased region" description="Pro residues" evidence="1">
    <location>
        <begin position="1113"/>
        <end position="1123"/>
    </location>
</feature>
<feature type="compositionally biased region" description="Polar residues" evidence="1">
    <location>
        <begin position="624"/>
        <end position="643"/>
    </location>
</feature>
<dbReference type="PANTHER" id="PTHR33050">
    <property type="entry name" value="REVERSE TRANSCRIPTASE DOMAIN-CONTAINING PROTEIN"/>
    <property type="match status" value="1"/>
</dbReference>
<feature type="compositionally biased region" description="Polar residues" evidence="1">
    <location>
        <begin position="198"/>
        <end position="209"/>
    </location>
</feature>
<evidence type="ECO:0000313" key="2">
    <source>
        <dbReference type="EMBL" id="EJK77862.1"/>
    </source>
</evidence>
<feature type="region of interest" description="Disordered" evidence="1">
    <location>
        <begin position="263"/>
        <end position="326"/>
    </location>
</feature>
<sequence>MHRLRRRPRKRAAASSAAVTRADEGRRIRSNAGASVSASAPRADHDEVHSCLALLISKGSKEEAMEETSTVPRIPLNESLDVVTKQRSVTVVHRRWVWKIWPNVTRWAMSGADGDLYPASTEKALEDDFEDLCDAANERRCMPQFVSLACKRQGRPGRPAARIIKVGAKPRSARGPTTEMKTKTSCSPVPSKRATQEGVESTENGTAAASWSEVPATRATREGVGVTENGTTVIRRSENFFSPLREDHNSLNAEVDHNEGVTRLSPTATPFEPTSLPSLRRTTVTSGATAPEFMPSSRPASHGGDLQLDDKPSDPNKLTAEKTEDNRPSFRELIDGDTELLRRNGLAKLIRQRRADSDFATLENVNHPAWSLLKFYRERGAPVKFSTKPWSREQIDGALQRGAHRSCFEHLEFLEDEFVDMIQKGQWIVLPASEVKNLTGFRLSPPGVVPQMGRRPRWIVDYTWSGVNADTLPLAPVEAMQFGHALDRILREIMLADPRLGPVKLLKVDLSDGFYRVHLNVDDIAKLGVVFPTRPGEEPLVALPLVLPMGWKNSPPIFSALTETIADLANWRIKHGYPSPPHHLDDEAASIVPDHPLTGMPMIPEDSKDEESNNSSDKPAFTGDLTSQANQSCSHATASTPSTKIPPRPIESNTESRSTHAEPRVDRPHQHARKEPETPVVTPDGPFPQPPGQRQEVEAPKSTGGHNSKCHPSVPVPLDRDPSLPSQSRPLSYIDIFVDDFIGLAQDLTNERRVRRILLHAIDDVIRPLSESDNVHRREPVSLKKLRQGDCSWSTVKLILGWVIDTVAMTIHLPPHRLERLGEILASIPATQKRTSVKKWHKVLGELRSMSLALPGARNLFSHMQHALSSKLKGRVALNKGVHDALDDFRWILTDIASRPTRIAEVVPLLASAEGHHDASGKGAGGIWFPAPQLNPRQGYSQKPVVWRFEWPQHIIDRLVTSENPSGTISNSDLELAGGLIHLEALAQTFDVRERTLLSKTDNLNTLFWQRKGSATTEKVPSHLLRLFGIHQRYHRYVSRHDYIPGESNPLADGLSRDFNLTWDEQMEVLAPHLPTPREYQIWTPTEEFMDAILGALLRKRVPPESLIVAPSQPAPVARPPSGSPTLTWPSAPYSKPSRAKFEKYTSSDQDFCKEKLRPSEIPLGLSRLKVTYGSVPRRPRAWGPRSR</sequence>
<feature type="compositionally biased region" description="Basic residues" evidence="1">
    <location>
        <begin position="1"/>
        <end position="12"/>
    </location>
</feature>
<evidence type="ECO:0000256" key="1">
    <source>
        <dbReference type="SAM" id="MobiDB-lite"/>
    </source>
</evidence>
<name>K0TRI6_THAOC</name>